<feature type="transmembrane region" description="Helical" evidence="18">
    <location>
        <begin position="87"/>
        <end position="111"/>
    </location>
</feature>
<organism evidence="19 20">
    <name type="scientific">Amedibacillus dolichus</name>
    <dbReference type="NCBI Taxonomy" id="31971"/>
    <lineage>
        <taxon>Bacteria</taxon>
        <taxon>Bacillati</taxon>
        <taxon>Bacillota</taxon>
        <taxon>Erysipelotrichia</taxon>
        <taxon>Erysipelotrichales</taxon>
        <taxon>Erysipelotrichaceae</taxon>
        <taxon>Amedibacillus</taxon>
    </lineage>
</organism>
<keyword evidence="12 18" id="KW-0472">Membrane</keyword>
<comment type="function">
    <text evidence="1">This protein catalyzes the committed step to the synthesis of the acidic phospholipids.</text>
</comment>
<evidence type="ECO:0000256" key="15">
    <source>
        <dbReference type="ARBA" id="ARBA00048586"/>
    </source>
</evidence>
<name>A0ABT7UBE6_9FIRM</name>
<dbReference type="GO" id="GO:0008444">
    <property type="term" value="F:CDP-diacylglycerol-glycerol-3-phosphate 3-phosphatidyltransferase activity"/>
    <property type="evidence" value="ECO:0007669"/>
    <property type="project" value="UniProtKB-EC"/>
</dbReference>
<evidence type="ECO:0000256" key="4">
    <source>
        <dbReference type="ARBA" id="ARBA00010441"/>
    </source>
</evidence>
<keyword evidence="10 18" id="KW-1133">Transmembrane helix</keyword>
<dbReference type="PANTHER" id="PTHR14269:SF62">
    <property type="entry name" value="CDP-DIACYLGLYCEROL--GLYCEROL-3-PHOSPHATE 3-PHOSPHATIDYLTRANSFERASE 1, CHLOROPLASTIC"/>
    <property type="match status" value="1"/>
</dbReference>
<feature type="transmembrane region" description="Helical" evidence="18">
    <location>
        <begin position="142"/>
        <end position="161"/>
    </location>
</feature>
<feature type="transmembrane region" description="Helical" evidence="18">
    <location>
        <begin position="168"/>
        <end position="186"/>
    </location>
</feature>
<keyword evidence="13" id="KW-0594">Phospholipid biosynthesis</keyword>
<keyword evidence="8 17" id="KW-0808">Transferase</keyword>
<dbReference type="Pfam" id="PF01066">
    <property type="entry name" value="CDP-OH_P_transf"/>
    <property type="match status" value="1"/>
</dbReference>
<dbReference type="InterPro" id="IPR043130">
    <property type="entry name" value="CDP-OH_PTrfase_TM_dom"/>
</dbReference>
<accession>A0ABT7UBE6</accession>
<reference evidence="19 20" key="1">
    <citation type="submission" date="2023-06" db="EMBL/GenBank/DDBJ databases">
        <title>Identification and characterization of horizontal gene transfer across gut microbiota members of farm animals based on homology search.</title>
        <authorList>
            <person name="Schwarzerova J."/>
            <person name="Nykrynova M."/>
            <person name="Jureckova K."/>
            <person name="Cejkova D."/>
            <person name="Rychlik I."/>
        </authorList>
    </citation>
    <scope>NUCLEOTIDE SEQUENCE [LARGE SCALE GENOMIC DNA]</scope>
    <source>
        <strain evidence="19 20">ET39</strain>
    </source>
</reference>
<comment type="subcellular location">
    <subcellularLocation>
        <location evidence="2">Membrane</location>
        <topology evidence="2">Multi-pass membrane protein</topology>
    </subcellularLocation>
</comment>
<dbReference type="EMBL" id="JAUDCG010000015">
    <property type="protein sequence ID" value="MDM8156946.1"/>
    <property type="molecule type" value="Genomic_DNA"/>
</dbReference>
<comment type="pathway">
    <text evidence="3">Phospholipid metabolism; phosphatidylglycerol biosynthesis; phosphatidylglycerol from CDP-diacylglycerol: step 1/2.</text>
</comment>
<evidence type="ECO:0000256" key="12">
    <source>
        <dbReference type="ARBA" id="ARBA00023136"/>
    </source>
</evidence>
<evidence type="ECO:0000256" key="11">
    <source>
        <dbReference type="ARBA" id="ARBA00023098"/>
    </source>
</evidence>
<gene>
    <name evidence="19" type="primary">pgsA</name>
    <name evidence="19" type="ORF">QUV96_04755</name>
</gene>
<dbReference type="NCBIfam" id="TIGR00560">
    <property type="entry name" value="pgsA"/>
    <property type="match status" value="1"/>
</dbReference>
<evidence type="ECO:0000256" key="13">
    <source>
        <dbReference type="ARBA" id="ARBA00023209"/>
    </source>
</evidence>
<evidence type="ECO:0000256" key="1">
    <source>
        <dbReference type="ARBA" id="ARBA00003973"/>
    </source>
</evidence>
<proteinExistence type="inferred from homology"/>
<dbReference type="Gene3D" id="1.20.120.1760">
    <property type="match status" value="1"/>
</dbReference>
<evidence type="ECO:0000256" key="14">
    <source>
        <dbReference type="ARBA" id="ARBA00023264"/>
    </source>
</evidence>
<dbReference type="InterPro" id="IPR050324">
    <property type="entry name" value="CDP-alcohol_PTase-I"/>
</dbReference>
<feature type="transmembrane region" description="Helical" evidence="18">
    <location>
        <begin position="47"/>
        <end position="66"/>
    </location>
</feature>
<keyword evidence="14" id="KW-1208">Phospholipid metabolism</keyword>
<dbReference type="InterPro" id="IPR048254">
    <property type="entry name" value="CDP_ALCOHOL_P_TRANSF_CS"/>
</dbReference>
<dbReference type="Proteomes" id="UP001529340">
    <property type="component" value="Unassembled WGS sequence"/>
</dbReference>
<evidence type="ECO:0000256" key="8">
    <source>
        <dbReference type="ARBA" id="ARBA00022679"/>
    </source>
</evidence>
<dbReference type="PIRSF" id="PIRSF000847">
    <property type="entry name" value="Phos_ph_gly_syn"/>
    <property type="match status" value="1"/>
</dbReference>
<keyword evidence="9 18" id="KW-0812">Transmembrane</keyword>
<evidence type="ECO:0000256" key="7">
    <source>
        <dbReference type="ARBA" id="ARBA00022516"/>
    </source>
</evidence>
<evidence type="ECO:0000256" key="3">
    <source>
        <dbReference type="ARBA" id="ARBA00005042"/>
    </source>
</evidence>
<evidence type="ECO:0000256" key="18">
    <source>
        <dbReference type="SAM" id="Phobius"/>
    </source>
</evidence>
<keyword evidence="11" id="KW-0443">Lipid metabolism</keyword>
<dbReference type="PANTHER" id="PTHR14269">
    <property type="entry name" value="CDP-DIACYLGLYCEROL--GLYCEROL-3-PHOSPHATE 3-PHOSPHATIDYLTRANSFERASE-RELATED"/>
    <property type="match status" value="1"/>
</dbReference>
<evidence type="ECO:0000256" key="6">
    <source>
        <dbReference type="ARBA" id="ARBA00014944"/>
    </source>
</evidence>
<dbReference type="PROSITE" id="PS00379">
    <property type="entry name" value="CDP_ALCOHOL_P_TRANSF"/>
    <property type="match status" value="1"/>
</dbReference>
<dbReference type="EC" id="2.7.8.5" evidence="5 16"/>
<feature type="transmembrane region" description="Helical" evidence="18">
    <location>
        <begin position="7"/>
        <end position="27"/>
    </location>
</feature>
<keyword evidence="7" id="KW-0444">Lipid biosynthesis</keyword>
<dbReference type="InterPro" id="IPR000462">
    <property type="entry name" value="CDP-OH_P_trans"/>
</dbReference>
<evidence type="ECO:0000256" key="17">
    <source>
        <dbReference type="RuleBase" id="RU003750"/>
    </source>
</evidence>
<reference evidence="19 20" key="3">
    <citation type="submission" date="2023-06" db="EMBL/GenBank/DDBJ databases">
        <authorList>
            <person name="Zeman M."/>
            <person name="Kubasova T."/>
            <person name="Jahodarova E."/>
            <person name="Nykrynova M."/>
            <person name="Rychlik I."/>
        </authorList>
    </citation>
    <scope>NUCLEOTIDE SEQUENCE [LARGE SCALE GENOMIC DNA]</scope>
    <source>
        <strain evidence="19 20">ET39</strain>
    </source>
</reference>
<evidence type="ECO:0000256" key="2">
    <source>
        <dbReference type="ARBA" id="ARBA00004141"/>
    </source>
</evidence>
<evidence type="ECO:0000256" key="16">
    <source>
        <dbReference type="NCBIfam" id="TIGR00560"/>
    </source>
</evidence>
<reference evidence="20" key="2">
    <citation type="submission" date="2023-06" db="EMBL/GenBank/DDBJ databases">
        <title>Identification and characterization of horizontal gene transfer across gut microbiota members of farm animals based on homology search.</title>
        <authorList>
            <person name="Zeman M."/>
            <person name="Kubasova T."/>
            <person name="Jahodarova E."/>
            <person name="Nykrynova M."/>
            <person name="Rychlik I."/>
        </authorList>
    </citation>
    <scope>NUCLEOTIDE SEQUENCE [LARGE SCALE GENOMIC DNA]</scope>
    <source>
        <strain evidence="20">ET39</strain>
    </source>
</reference>
<dbReference type="InterPro" id="IPR004570">
    <property type="entry name" value="Phosphatidylglycerol_P_synth"/>
</dbReference>
<evidence type="ECO:0000256" key="9">
    <source>
        <dbReference type="ARBA" id="ARBA00022692"/>
    </source>
</evidence>
<comment type="caution">
    <text evidence="19">The sequence shown here is derived from an EMBL/GenBank/DDBJ whole genome shotgun (WGS) entry which is preliminary data.</text>
</comment>
<comment type="similarity">
    <text evidence="4 17">Belongs to the CDP-alcohol phosphatidyltransferase class-I family.</text>
</comment>
<protein>
    <recommendedName>
        <fullName evidence="6 16">CDP-diacylglycerol--glycerol-3-phosphate 3-phosphatidyltransferase</fullName>
        <ecNumber evidence="5 16">2.7.8.5</ecNumber>
    </recommendedName>
</protein>
<keyword evidence="20" id="KW-1185">Reference proteome</keyword>
<evidence type="ECO:0000313" key="19">
    <source>
        <dbReference type="EMBL" id="MDM8156946.1"/>
    </source>
</evidence>
<dbReference type="RefSeq" id="WP_289607410.1">
    <property type="nucleotide sequence ID" value="NZ_JAUDCG010000015.1"/>
</dbReference>
<comment type="catalytic activity">
    <reaction evidence="15">
        <text>a CDP-1,2-diacyl-sn-glycerol + sn-glycerol 3-phosphate = a 1,2-diacyl-sn-glycero-3-phospho-(1'-sn-glycero-3'-phosphate) + CMP + H(+)</text>
        <dbReference type="Rhea" id="RHEA:12593"/>
        <dbReference type="ChEBI" id="CHEBI:15378"/>
        <dbReference type="ChEBI" id="CHEBI:57597"/>
        <dbReference type="ChEBI" id="CHEBI:58332"/>
        <dbReference type="ChEBI" id="CHEBI:60110"/>
        <dbReference type="ChEBI" id="CHEBI:60377"/>
        <dbReference type="EC" id="2.7.8.5"/>
    </reaction>
</comment>
<evidence type="ECO:0000256" key="5">
    <source>
        <dbReference type="ARBA" id="ARBA00013170"/>
    </source>
</evidence>
<sequence length="196" mass="20984">MNLPNKLTILRILLVPLIAAVYLISAMSDALGGSVVIMGIRLPYSDLIVLGLFVLASVTDFFDGHIARRDHLITSFGKFVDPIADKLLVNTLLILLAWSSRISVIAVLLMIGRDTIVDGLRMSAASSGKVVAAGPAGKVKTVAQMTAIILVLLHDLPFAIFGVSLSDICLWIATAASLYSGAVYFLQLKDIVMETM</sequence>
<evidence type="ECO:0000256" key="10">
    <source>
        <dbReference type="ARBA" id="ARBA00022989"/>
    </source>
</evidence>
<evidence type="ECO:0000313" key="20">
    <source>
        <dbReference type="Proteomes" id="UP001529340"/>
    </source>
</evidence>